<feature type="region of interest" description="Disordered" evidence="1">
    <location>
        <begin position="1"/>
        <end position="21"/>
    </location>
</feature>
<organism evidence="2 3">
    <name type="scientific">Hapsidospora chrysogenum (strain ATCC 11550 / CBS 779.69 / DSM 880 / IAM 14645 / JCM 23072 / IMI 49137)</name>
    <name type="common">Acremonium chrysogenum</name>
    <dbReference type="NCBI Taxonomy" id="857340"/>
    <lineage>
        <taxon>Eukaryota</taxon>
        <taxon>Fungi</taxon>
        <taxon>Dikarya</taxon>
        <taxon>Ascomycota</taxon>
        <taxon>Pezizomycotina</taxon>
        <taxon>Sordariomycetes</taxon>
        <taxon>Hypocreomycetidae</taxon>
        <taxon>Hypocreales</taxon>
        <taxon>Bionectriaceae</taxon>
        <taxon>Hapsidospora</taxon>
    </lineage>
</organism>
<proteinExistence type="predicted"/>
<gene>
    <name evidence="2" type="ORF">ACRE_026000</name>
</gene>
<name>A0A086TB15_HAPC1</name>
<evidence type="ECO:0000313" key="2">
    <source>
        <dbReference type="EMBL" id="KFH46547.1"/>
    </source>
</evidence>
<dbReference type="Proteomes" id="UP000029964">
    <property type="component" value="Unassembled WGS sequence"/>
</dbReference>
<sequence>MYAAKPPLGGIGAAKEKQIGRGKLERITGAVSRRGEAATNQKSPCARQMAPLLSATLTGRHSQ</sequence>
<evidence type="ECO:0000256" key="1">
    <source>
        <dbReference type="SAM" id="MobiDB-lite"/>
    </source>
</evidence>
<comment type="caution">
    <text evidence="2">The sequence shown here is derived from an EMBL/GenBank/DDBJ whole genome shotgun (WGS) entry which is preliminary data.</text>
</comment>
<dbReference type="AlphaFoldDB" id="A0A086TB15"/>
<dbReference type="EMBL" id="JPKY01000018">
    <property type="protein sequence ID" value="KFH46547.1"/>
    <property type="molecule type" value="Genomic_DNA"/>
</dbReference>
<dbReference type="HOGENOM" id="CLU_2885230_0_0_1"/>
<accession>A0A086TB15</accession>
<evidence type="ECO:0000313" key="3">
    <source>
        <dbReference type="Proteomes" id="UP000029964"/>
    </source>
</evidence>
<reference evidence="3" key="1">
    <citation type="journal article" date="2014" name="Genome Announc.">
        <title>Genome sequence and annotation of Acremonium chrysogenum, producer of the beta-lactam antibiotic cephalosporin C.</title>
        <authorList>
            <person name="Terfehr D."/>
            <person name="Dahlmann T.A."/>
            <person name="Specht T."/>
            <person name="Zadra I."/>
            <person name="Kuernsteiner H."/>
            <person name="Kueck U."/>
        </authorList>
    </citation>
    <scope>NUCLEOTIDE SEQUENCE [LARGE SCALE GENOMIC DNA]</scope>
    <source>
        <strain evidence="3">ATCC 11550 / CBS 779.69 / DSM 880 / IAM 14645 / JCM 23072 / IMI 49137</strain>
    </source>
</reference>
<protein>
    <submittedName>
        <fullName evidence="2">Uncharacterized protein</fullName>
    </submittedName>
</protein>
<keyword evidence="3" id="KW-1185">Reference proteome</keyword>